<dbReference type="AlphaFoldDB" id="A0A1C7LP83"/>
<organism evidence="2 3">
    <name type="scientific">Grifola frondosa</name>
    <name type="common">Maitake</name>
    <name type="synonym">Polyporus frondosus</name>
    <dbReference type="NCBI Taxonomy" id="5627"/>
    <lineage>
        <taxon>Eukaryota</taxon>
        <taxon>Fungi</taxon>
        <taxon>Dikarya</taxon>
        <taxon>Basidiomycota</taxon>
        <taxon>Agaricomycotina</taxon>
        <taxon>Agaricomycetes</taxon>
        <taxon>Polyporales</taxon>
        <taxon>Grifolaceae</taxon>
        <taxon>Grifola</taxon>
    </lineage>
</organism>
<dbReference type="EMBL" id="LUGG01000041">
    <property type="protein sequence ID" value="OBZ65779.1"/>
    <property type="molecule type" value="Genomic_DNA"/>
</dbReference>
<comment type="caution">
    <text evidence="2">The sequence shown here is derived from an EMBL/GenBank/DDBJ whole genome shotgun (WGS) entry which is preliminary data.</text>
</comment>
<reference evidence="2 3" key="1">
    <citation type="submission" date="2016-03" db="EMBL/GenBank/DDBJ databases">
        <title>Whole genome sequencing of Grifola frondosa 9006-11.</title>
        <authorList>
            <person name="Min B."/>
            <person name="Park H."/>
            <person name="Kim J.-G."/>
            <person name="Cho H."/>
            <person name="Oh Y.-L."/>
            <person name="Kong W.-S."/>
            <person name="Choi I.-G."/>
        </authorList>
    </citation>
    <scope>NUCLEOTIDE SEQUENCE [LARGE SCALE GENOMIC DNA]</scope>
    <source>
        <strain evidence="2 3">9006-11</strain>
    </source>
</reference>
<protein>
    <submittedName>
        <fullName evidence="2">Uncharacterized protein</fullName>
    </submittedName>
</protein>
<feature type="region of interest" description="Disordered" evidence="1">
    <location>
        <begin position="78"/>
        <end position="132"/>
    </location>
</feature>
<sequence>MLTSTLFFFTTAQGHFEGCLRSPPSIIPVCLRLAVLAIERCQHLFIISIFVDQCRHHAVVVPLGLAVHPPFKVPHARGYRTPGSIGSQYPSSPSSVNVESPKDDSFDTWIDPPILPRGQTAPSGLADRTGLL</sequence>
<feature type="compositionally biased region" description="Low complexity" evidence="1">
    <location>
        <begin position="82"/>
        <end position="99"/>
    </location>
</feature>
<keyword evidence="3" id="KW-1185">Reference proteome</keyword>
<evidence type="ECO:0000256" key="1">
    <source>
        <dbReference type="SAM" id="MobiDB-lite"/>
    </source>
</evidence>
<accession>A0A1C7LP83</accession>
<dbReference type="Proteomes" id="UP000092993">
    <property type="component" value="Unassembled WGS sequence"/>
</dbReference>
<gene>
    <name evidence="2" type="ORF">A0H81_14356</name>
</gene>
<evidence type="ECO:0000313" key="2">
    <source>
        <dbReference type="EMBL" id="OBZ65779.1"/>
    </source>
</evidence>
<proteinExistence type="predicted"/>
<name>A0A1C7LP83_GRIFR</name>
<evidence type="ECO:0000313" key="3">
    <source>
        <dbReference type="Proteomes" id="UP000092993"/>
    </source>
</evidence>